<keyword evidence="4 7" id="KW-0812">Transmembrane</keyword>
<feature type="transmembrane region" description="Helical" evidence="7">
    <location>
        <begin position="12"/>
        <end position="30"/>
    </location>
</feature>
<evidence type="ECO:0000313" key="9">
    <source>
        <dbReference type="EMBL" id="ODC03435.1"/>
    </source>
</evidence>
<evidence type="ECO:0000256" key="7">
    <source>
        <dbReference type="SAM" id="Phobius"/>
    </source>
</evidence>
<keyword evidence="5 7" id="KW-1133">Transmembrane helix</keyword>
<evidence type="ECO:0000256" key="1">
    <source>
        <dbReference type="ARBA" id="ARBA00004651"/>
    </source>
</evidence>
<dbReference type="PANTHER" id="PTHR30506:SF3">
    <property type="entry name" value="UPF0126 INNER MEMBRANE PROTEIN YADS-RELATED"/>
    <property type="match status" value="1"/>
</dbReference>
<proteinExistence type="inferred from homology"/>
<dbReference type="GO" id="GO:0005886">
    <property type="term" value="C:plasma membrane"/>
    <property type="evidence" value="ECO:0007669"/>
    <property type="project" value="UniProtKB-SubCell"/>
</dbReference>
<evidence type="ECO:0000256" key="4">
    <source>
        <dbReference type="ARBA" id="ARBA00022692"/>
    </source>
</evidence>
<evidence type="ECO:0000259" key="8">
    <source>
        <dbReference type="Pfam" id="PF03458"/>
    </source>
</evidence>
<keyword evidence="6 7" id="KW-0472">Membrane</keyword>
<protein>
    <recommendedName>
        <fullName evidence="8">Glycine transporter domain-containing protein</fullName>
    </recommendedName>
</protein>
<dbReference type="AlphaFoldDB" id="A0A1E2V9V7"/>
<comment type="similarity">
    <text evidence="2">Belongs to the UPF0126 family.</text>
</comment>
<evidence type="ECO:0000256" key="6">
    <source>
        <dbReference type="ARBA" id="ARBA00023136"/>
    </source>
</evidence>
<feature type="transmembrane region" description="Helical" evidence="7">
    <location>
        <begin position="96"/>
        <end position="117"/>
    </location>
</feature>
<dbReference type="OrthoDB" id="9791874at2"/>
<dbReference type="Pfam" id="PF03458">
    <property type="entry name" value="Gly_transporter"/>
    <property type="match status" value="2"/>
</dbReference>
<feature type="transmembrane region" description="Helical" evidence="7">
    <location>
        <begin position="123"/>
        <end position="144"/>
    </location>
</feature>
<keyword evidence="3" id="KW-1003">Cell membrane</keyword>
<dbReference type="PANTHER" id="PTHR30506">
    <property type="entry name" value="INNER MEMBRANE PROTEIN"/>
    <property type="match status" value="1"/>
</dbReference>
<name>A0A1E2V9V7_9GAMM</name>
<evidence type="ECO:0000313" key="10">
    <source>
        <dbReference type="Proteomes" id="UP000094291"/>
    </source>
</evidence>
<accession>A0A1E2V9V7</accession>
<dbReference type="InterPro" id="IPR005115">
    <property type="entry name" value="Gly_transporter"/>
</dbReference>
<feature type="domain" description="Glycine transporter" evidence="8">
    <location>
        <begin position="13"/>
        <end position="86"/>
    </location>
</feature>
<feature type="transmembrane region" description="Helical" evidence="7">
    <location>
        <begin position="37"/>
        <end position="59"/>
    </location>
</feature>
<dbReference type="Proteomes" id="UP000094291">
    <property type="component" value="Unassembled WGS sequence"/>
</dbReference>
<evidence type="ECO:0000256" key="3">
    <source>
        <dbReference type="ARBA" id="ARBA00022475"/>
    </source>
</evidence>
<keyword evidence="10" id="KW-1185">Reference proteome</keyword>
<evidence type="ECO:0000256" key="5">
    <source>
        <dbReference type="ARBA" id="ARBA00022989"/>
    </source>
</evidence>
<reference evidence="9 10" key="1">
    <citation type="submission" date="2016-08" db="EMBL/GenBank/DDBJ databases">
        <authorList>
            <person name="Seilhamer J.J."/>
        </authorList>
    </citation>
    <scope>NUCLEOTIDE SEQUENCE [LARGE SCALE GENOMIC DNA]</scope>
    <source>
        <strain evidence="9 10">PH27A</strain>
    </source>
</reference>
<comment type="caution">
    <text evidence="9">The sequence shown here is derived from an EMBL/GenBank/DDBJ whole genome shotgun (WGS) entry which is preliminary data.</text>
</comment>
<organism evidence="9 10">
    <name type="scientific">Terasakiispira papahanaumokuakeensis</name>
    <dbReference type="NCBI Taxonomy" id="197479"/>
    <lineage>
        <taxon>Bacteria</taxon>
        <taxon>Pseudomonadati</taxon>
        <taxon>Pseudomonadota</taxon>
        <taxon>Gammaproteobacteria</taxon>
        <taxon>Oceanospirillales</taxon>
        <taxon>Terasakiispira</taxon>
    </lineage>
</organism>
<gene>
    <name evidence="9" type="ORF">BFW38_07605</name>
</gene>
<comment type="subcellular location">
    <subcellularLocation>
        <location evidence="1">Cell membrane</location>
        <topology evidence="1">Multi-pass membrane protein</topology>
    </subcellularLocation>
</comment>
<evidence type="ECO:0000256" key="2">
    <source>
        <dbReference type="ARBA" id="ARBA00008193"/>
    </source>
</evidence>
<dbReference type="EMBL" id="MDTQ01000001">
    <property type="protein sequence ID" value="ODC03435.1"/>
    <property type="molecule type" value="Genomic_DNA"/>
</dbReference>
<feature type="transmembrane region" description="Helical" evidence="7">
    <location>
        <begin position="156"/>
        <end position="175"/>
    </location>
</feature>
<sequence length="221" mass="24247">MSVLFDLPQVIFYLDLFGTVVFAITGVLAAAERRLDLFGVIVVGTVTAIGGGTIRDLILGRTPVFWVHDTLYIWLTIGASVLTFVYARWSRLPHRILLIADALGLAVFTVIGAQVAMNLGHPPIISVVTGVMTGVFGGIVRDVLTAEKPLIFQKEIYATAAMLGAVVFVNLSWFLPGSWTTFNNVTAMLVVLAMRLSAIRWHLHLPVFLTIEQYRDHNGPQ</sequence>
<dbReference type="STRING" id="197479.BFW38_07605"/>
<feature type="transmembrane region" description="Helical" evidence="7">
    <location>
        <begin position="71"/>
        <end position="89"/>
    </location>
</feature>
<feature type="domain" description="Glycine transporter" evidence="8">
    <location>
        <begin position="99"/>
        <end position="170"/>
    </location>
</feature>